<dbReference type="CDD" id="cd01107">
    <property type="entry name" value="HTH_BmrR"/>
    <property type="match status" value="1"/>
</dbReference>
<dbReference type="InterPro" id="IPR010499">
    <property type="entry name" value="AraC_E-bd"/>
</dbReference>
<dbReference type="Pfam" id="PF13411">
    <property type="entry name" value="MerR_1"/>
    <property type="match status" value="1"/>
</dbReference>
<organism evidence="4 5">
    <name type="scientific">Streptomyces gelaticus</name>
    <dbReference type="NCBI Taxonomy" id="285446"/>
    <lineage>
        <taxon>Bacteria</taxon>
        <taxon>Bacillati</taxon>
        <taxon>Actinomycetota</taxon>
        <taxon>Actinomycetes</taxon>
        <taxon>Kitasatosporales</taxon>
        <taxon>Streptomycetaceae</taxon>
        <taxon>Streptomyces</taxon>
    </lineage>
</organism>
<reference evidence="5" key="1">
    <citation type="journal article" date="2019" name="Int. J. Syst. Evol. Microbiol.">
        <title>The Global Catalogue of Microorganisms (GCM) 10K type strain sequencing project: providing services to taxonomists for standard genome sequencing and annotation.</title>
        <authorList>
            <consortium name="The Broad Institute Genomics Platform"/>
            <consortium name="The Broad Institute Genome Sequencing Center for Infectious Disease"/>
            <person name="Wu L."/>
            <person name="Ma J."/>
        </authorList>
    </citation>
    <scope>NUCLEOTIDE SEQUENCE [LARGE SCALE GENOMIC DNA]</scope>
    <source>
        <strain evidence="5">JCM 4376</strain>
    </source>
</reference>
<dbReference type="InterPro" id="IPR027417">
    <property type="entry name" value="P-loop_NTPase"/>
</dbReference>
<dbReference type="PANTHER" id="PTHR30204">
    <property type="entry name" value="REDOX-CYCLING DRUG-SENSING TRANSCRIPTIONAL ACTIVATOR SOXR"/>
    <property type="match status" value="1"/>
</dbReference>
<protein>
    <recommendedName>
        <fullName evidence="3">HTH merR-type domain-containing protein</fullName>
    </recommendedName>
</protein>
<keyword evidence="1" id="KW-0238">DNA-binding</keyword>
<dbReference type="Gene3D" id="1.20.1580.10">
    <property type="entry name" value="ABC transporter ATPase like domain"/>
    <property type="match status" value="1"/>
</dbReference>
<dbReference type="PANTHER" id="PTHR30204:SF97">
    <property type="entry name" value="MERR FAMILY REGULATORY PROTEIN"/>
    <property type="match status" value="1"/>
</dbReference>
<dbReference type="Proteomes" id="UP000660675">
    <property type="component" value="Unassembled WGS sequence"/>
</dbReference>
<dbReference type="PROSITE" id="PS50937">
    <property type="entry name" value="HTH_MERR_2"/>
    <property type="match status" value="1"/>
</dbReference>
<evidence type="ECO:0000313" key="5">
    <source>
        <dbReference type="Proteomes" id="UP000660675"/>
    </source>
</evidence>
<name>A0ABQ2W6Y6_9ACTN</name>
<feature type="domain" description="HTH merR-type" evidence="3">
    <location>
        <begin position="108"/>
        <end position="178"/>
    </location>
</feature>
<gene>
    <name evidence="4" type="ORF">GCM10015535_61120</name>
</gene>
<keyword evidence="5" id="KW-1185">Reference proteome</keyword>
<sequence length="385" mass="42130">MAQYLHTPKSQSPAPHAADVLEGLTTAITVDQQRIGSDPRSTVGTATDTDAMLRILFSRLGRPHIGPPSASPDVPSDDGGEEEQDDVAAHGGLSHGGRVHHDGVQDELLTIGRFARLCRLSVKQLRHYDETGLLAPVRVDAGSGYRYYAPEQARDALTIALLREMDLPLAVIARTLAAEPESRAQILRTERDRLAERISRDQTRLEMLERLAEGGLPGYEVTIGRERERRLSVVRTDCSPARIGEKVEECVGRLLPVLGRAGIAWEPPLWALYPLDLEEGMEIAVGVQTLEGQGPSGLGLEALPGGMVAETVHIGPCTQLPLAYNALFAAIHERGLRPQAPVREACLVGPTEVPQEELMTRLIIPFRRAWHDKGERHQCPRYAAL</sequence>
<evidence type="ECO:0000259" key="3">
    <source>
        <dbReference type="PROSITE" id="PS50937"/>
    </source>
</evidence>
<dbReference type="SUPFAM" id="SSF55136">
    <property type="entry name" value="Probable bacterial effector-binding domain"/>
    <property type="match status" value="1"/>
</dbReference>
<evidence type="ECO:0000313" key="4">
    <source>
        <dbReference type="EMBL" id="GGV94857.1"/>
    </source>
</evidence>
<dbReference type="InterPro" id="IPR011256">
    <property type="entry name" value="Reg_factor_effector_dom_sf"/>
</dbReference>
<dbReference type="SMART" id="SM00422">
    <property type="entry name" value="HTH_MERR"/>
    <property type="match status" value="1"/>
</dbReference>
<accession>A0ABQ2W6Y6</accession>
<dbReference type="EMBL" id="BMTF01000029">
    <property type="protein sequence ID" value="GGV94857.1"/>
    <property type="molecule type" value="Genomic_DNA"/>
</dbReference>
<comment type="caution">
    <text evidence="4">The sequence shown here is derived from an EMBL/GenBank/DDBJ whole genome shotgun (WGS) entry which is preliminary data.</text>
</comment>
<evidence type="ECO:0000256" key="1">
    <source>
        <dbReference type="ARBA" id="ARBA00023125"/>
    </source>
</evidence>
<evidence type="ECO:0000256" key="2">
    <source>
        <dbReference type="SAM" id="MobiDB-lite"/>
    </source>
</evidence>
<dbReference type="Gene3D" id="1.10.1660.10">
    <property type="match status" value="1"/>
</dbReference>
<dbReference type="InterPro" id="IPR009061">
    <property type="entry name" value="DNA-bd_dom_put_sf"/>
</dbReference>
<dbReference type="SMART" id="SM00871">
    <property type="entry name" value="AraC_E_bind"/>
    <property type="match status" value="1"/>
</dbReference>
<dbReference type="PROSITE" id="PS00552">
    <property type="entry name" value="HTH_MERR_1"/>
    <property type="match status" value="1"/>
</dbReference>
<dbReference type="SUPFAM" id="SSF46955">
    <property type="entry name" value="Putative DNA-binding domain"/>
    <property type="match status" value="1"/>
</dbReference>
<feature type="compositionally biased region" description="Acidic residues" evidence="2">
    <location>
        <begin position="75"/>
        <end position="86"/>
    </location>
</feature>
<dbReference type="Gene3D" id="3.40.50.300">
    <property type="entry name" value="P-loop containing nucleotide triphosphate hydrolases"/>
    <property type="match status" value="1"/>
</dbReference>
<dbReference type="Gene3D" id="3.20.80.10">
    <property type="entry name" value="Regulatory factor, effector binding domain"/>
    <property type="match status" value="1"/>
</dbReference>
<feature type="region of interest" description="Disordered" evidence="2">
    <location>
        <begin position="61"/>
        <end position="99"/>
    </location>
</feature>
<dbReference type="InterPro" id="IPR047057">
    <property type="entry name" value="MerR_fam"/>
</dbReference>
<dbReference type="InterPro" id="IPR029442">
    <property type="entry name" value="GyrI-like"/>
</dbReference>
<dbReference type="Pfam" id="PF06445">
    <property type="entry name" value="GyrI-like"/>
    <property type="match status" value="1"/>
</dbReference>
<proteinExistence type="predicted"/>
<dbReference type="InterPro" id="IPR000551">
    <property type="entry name" value="MerR-type_HTH_dom"/>
</dbReference>